<dbReference type="OrthoDB" id="95455at2157"/>
<keyword evidence="1" id="KW-1133">Transmembrane helix</keyword>
<feature type="transmembrane region" description="Helical" evidence="1">
    <location>
        <begin position="306"/>
        <end position="323"/>
    </location>
</feature>
<feature type="transmembrane region" description="Helical" evidence="1">
    <location>
        <begin position="112"/>
        <end position="133"/>
    </location>
</feature>
<dbReference type="EMBL" id="LLYW01000004">
    <property type="protein sequence ID" value="KUH34553.1"/>
    <property type="molecule type" value="Genomic_DNA"/>
</dbReference>
<protein>
    <submittedName>
        <fullName evidence="2">Uncharacterized protein</fullName>
    </submittedName>
</protein>
<dbReference type="AlphaFoldDB" id="A0A117IU40"/>
<organism evidence="2 3">
    <name type="scientific">Thermococcus celericrescens</name>
    <dbReference type="NCBI Taxonomy" id="227598"/>
    <lineage>
        <taxon>Archaea</taxon>
        <taxon>Methanobacteriati</taxon>
        <taxon>Methanobacteriota</taxon>
        <taxon>Thermococci</taxon>
        <taxon>Thermococcales</taxon>
        <taxon>Thermococcaceae</taxon>
        <taxon>Thermococcus</taxon>
    </lineage>
</organism>
<reference evidence="2 3" key="1">
    <citation type="submission" date="2015-10" db="EMBL/GenBank/DDBJ databases">
        <title>Draft genome sequence of Thermococcus celericrescens strain DSM 17994.</title>
        <authorList>
            <person name="Hong S.-J."/>
            <person name="Park C.-E."/>
            <person name="Shin J.-H."/>
        </authorList>
    </citation>
    <scope>NUCLEOTIDE SEQUENCE [LARGE SCALE GENOMIC DNA]</scope>
    <source>
        <strain evidence="2 3">DSM 17994</strain>
    </source>
</reference>
<dbReference type="Proteomes" id="UP000053462">
    <property type="component" value="Unassembled WGS sequence"/>
</dbReference>
<feature type="transmembrane region" description="Helical" evidence="1">
    <location>
        <begin position="78"/>
        <end position="100"/>
    </location>
</feature>
<keyword evidence="1" id="KW-0812">Transmembrane</keyword>
<evidence type="ECO:0000313" key="3">
    <source>
        <dbReference type="Proteomes" id="UP000053462"/>
    </source>
</evidence>
<evidence type="ECO:0000313" key="2">
    <source>
        <dbReference type="EMBL" id="KUH34553.1"/>
    </source>
</evidence>
<feature type="transmembrane region" description="Helical" evidence="1">
    <location>
        <begin position="280"/>
        <end position="300"/>
    </location>
</feature>
<feature type="transmembrane region" description="Helical" evidence="1">
    <location>
        <begin position="14"/>
        <end position="31"/>
    </location>
</feature>
<keyword evidence="1" id="KW-0472">Membrane</keyword>
<accession>A0A117IU40</accession>
<sequence length="371" mass="41966">MCFKSILLHYFNRLMKYYGLAMSSSLFFSILSKTPFIIEPLILYITVFVIGYVIECNSTLYQIRKFSCGGRYYNLEKFGIISALFAFSMFYVFSVSGIMIAIGGFEFSVNDILNMSLVSTIYSCFLLLGVFLISGLIPAVILIMIVVIQTSLIVGNSGSISELVMEIPKTENLILISLSTMALTILFLTFIGKEPSVRSVMIPVKFFKGNPVWISIIMSYSVRYSFITAPILMSPIIYNYISGIERIEIIYMTIGYLLPSFLISSVSVADTLRLLNFRKLFISLSMFTLFSMIITAPFTVGINTKIILRLILWAFLGSSIALLRKFKKYYGKDSILLPFLASILMILGVYFGPMVVPFAFIFLHVFLRRCE</sequence>
<proteinExistence type="predicted"/>
<feature type="transmembrane region" description="Helical" evidence="1">
    <location>
        <begin position="212"/>
        <end position="237"/>
    </location>
</feature>
<feature type="transmembrane region" description="Helical" evidence="1">
    <location>
        <begin position="173"/>
        <end position="191"/>
    </location>
</feature>
<evidence type="ECO:0000256" key="1">
    <source>
        <dbReference type="SAM" id="Phobius"/>
    </source>
</evidence>
<keyword evidence="3" id="KW-1185">Reference proteome</keyword>
<feature type="transmembrane region" description="Helical" evidence="1">
    <location>
        <begin position="249"/>
        <end position="268"/>
    </location>
</feature>
<feature type="transmembrane region" description="Helical" evidence="1">
    <location>
        <begin position="335"/>
        <end position="367"/>
    </location>
</feature>
<name>A0A117IU40_9EURY</name>
<feature type="transmembrane region" description="Helical" evidence="1">
    <location>
        <begin position="37"/>
        <end position="57"/>
    </location>
</feature>
<gene>
    <name evidence="2" type="ORF">APY94_01685</name>
</gene>
<comment type="caution">
    <text evidence="2">The sequence shown here is derived from an EMBL/GenBank/DDBJ whole genome shotgun (WGS) entry which is preliminary data.</text>
</comment>
<dbReference type="STRING" id="227598.APY94_01685"/>
<feature type="transmembrane region" description="Helical" evidence="1">
    <location>
        <begin position="140"/>
        <end position="161"/>
    </location>
</feature>